<evidence type="ECO:0000313" key="1">
    <source>
        <dbReference type="EMBL" id="MPM79808.1"/>
    </source>
</evidence>
<proteinExistence type="predicted"/>
<name>A0A645CSH1_9ZZZZ</name>
<gene>
    <name evidence="1" type="ORF">SDC9_126850</name>
</gene>
<dbReference type="EMBL" id="VSSQ01029611">
    <property type="protein sequence ID" value="MPM79808.1"/>
    <property type="molecule type" value="Genomic_DNA"/>
</dbReference>
<comment type="caution">
    <text evidence="1">The sequence shown here is derived from an EMBL/GenBank/DDBJ whole genome shotgun (WGS) entry which is preliminary data.</text>
</comment>
<protein>
    <submittedName>
        <fullName evidence="1">Uncharacterized protein</fullName>
    </submittedName>
</protein>
<sequence>MKALRKGADLEKINDIHNAAAAYQRQPAGIRRMTFLLSIIEGVYSNEKICY</sequence>
<accession>A0A645CSH1</accession>
<organism evidence="1">
    <name type="scientific">bioreactor metagenome</name>
    <dbReference type="NCBI Taxonomy" id="1076179"/>
    <lineage>
        <taxon>unclassified sequences</taxon>
        <taxon>metagenomes</taxon>
        <taxon>ecological metagenomes</taxon>
    </lineage>
</organism>
<reference evidence="1" key="1">
    <citation type="submission" date="2019-08" db="EMBL/GenBank/DDBJ databases">
        <authorList>
            <person name="Kucharzyk K."/>
            <person name="Murdoch R.W."/>
            <person name="Higgins S."/>
            <person name="Loffler F."/>
        </authorList>
    </citation>
    <scope>NUCLEOTIDE SEQUENCE</scope>
</reference>
<dbReference type="AlphaFoldDB" id="A0A645CSH1"/>